<reference evidence="3 4" key="1">
    <citation type="submission" date="2024-05" db="EMBL/GenBank/DDBJ databases">
        <title>Genome sequencing and assembly of Indian major carp, Cirrhinus mrigala (Hamilton, 1822).</title>
        <authorList>
            <person name="Mohindra V."/>
            <person name="Chowdhury L.M."/>
            <person name="Lal K."/>
            <person name="Jena J.K."/>
        </authorList>
    </citation>
    <scope>NUCLEOTIDE SEQUENCE [LARGE SCALE GENOMIC DNA]</scope>
    <source>
        <strain evidence="3">CM1030</strain>
        <tissue evidence="3">Blood</tissue>
    </source>
</reference>
<accession>A0ABD0PKN2</accession>
<sequence length="71" mass="8020">SSTTLPAEQRGQEHTIDCGDIVWGLAFGSSVPEKQSRCVNIEWHRFKFGQDQLLLATGLNNGRIKIWDVYT</sequence>
<dbReference type="EMBL" id="JAMKFB020000015">
    <property type="protein sequence ID" value="KAL0174623.1"/>
    <property type="molecule type" value="Genomic_DNA"/>
</dbReference>
<dbReference type="InterPro" id="IPR019775">
    <property type="entry name" value="WD40_repeat_CS"/>
</dbReference>
<dbReference type="PROSITE" id="PS00678">
    <property type="entry name" value="WD_REPEATS_1"/>
    <property type="match status" value="1"/>
</dbReference>
<gene>
    <name evidence="3" type="ORF">M9458_030591</name>
</gene>
<feature type="non-terminal residue" evidence="3">
    <location>
        <position position="71"/>
    </location>
</feature>
<keyword evidence="2" id="KW-0853">WD repeat</keyword>
<proteinExistence type="predicted"/>
<evidence type="ECO:0000313" key="3">
    <source>
        <dbReference type="EMBL" id="KAL0174623.1"/>
    </source>
</evidence>
<dbReference type="PROSITE" id="PS50082">
    <property type="entry name" value="WD_REPEATS_2"/>
    <property type="match status" value="1"/>
</dbReference>
<feature type="repeat" description="WD" evidence="2">
    <location>
        <begin position="48"/>
        <end position="71"/>
    </location>
</feature>
<name>A0ABD0PKN2_CIRMR</name>
<keyword evidence="4" id="KW-1185">Reference proteome</keyword>
<evidence type="ECO:0000256" key="1">
    <source>
        <dbReference type="ARBA" id="ARBA00022786"/>
    </source>
</evidence>
<organism evidence="3 4">
    <name type="scientific">Cirrhinus mrigala</name>
    <name type="common">Mrigala</name>
    <dbReference type="NCBI Taxonomy" id="683832"/>
    <lineage>
        <taxon>Eukaryota</taxon>
        <taxon>Metazoa</taxon>
        <taxon>Chordata</taxon>
        <taxon>Craniata</taxon>
        <taxon>Vertebrata</taxon>
        <taxon>Euteleostomi</taxon>
        <taxon>Actinopterygii</taxon>
        <taxon>Neopterygii</taxon>
        <taxon>Teleostei</taxon>
        <taxon>Ostariophysi</taxon>
        <taxon>Cypriniformes</taxon>
        <taxon>Cyprinidae</taxon>
        <taxon>Labeoninae</taxon>
        <taxon>Labeonini</taxon>
        <taxon>Cirrhinus</taxon>
    </lineage>
</organism>
<dbReference type="InterPro" id="IPR051983">
    <property type="entry name" value="WSB_SOCS-box_domain"/>
</dbReference>
<dbReference type="PANTHER" id="PTHR15622:SF12">
    <property type="entry name" value="WD REPEAT AND SOCS BOX-CONTAINING PROTEIN 1"/>
    <property type="match status" value="1"/>
</dbReference>
<feature type="non-terminal residue" evidence="3">
    <location>
        <position position="1"/>
    </location>
</feature>
<keyword evidence="1" id="KW-0833">Ubl conjugation pathway</keyword>
<comment type="caution">
    <text evidence="3">The sequence shown here is derived from an EMBL/GenBank/DDBJ whole genome shotgun (WGS) entry which is preliminary data.</text>
</comment>
<protein>
    <submittedName>
        <fullName evidence="3">Uncharacterized protein</fullName>
    </submittedName>
</protein>
<dbReference type="AlphaFoldDB" id="A0ABD0PKN2"/>
<dbReference type="PANTHER" id="PTHR15622">
    <property type="entry name" value="WD40 REPEAT PROTEIN"/>
    <property type="match status" value="1"/>
</dbReference>
<evidence type="ECO:0000313" key="4">
    <source>
        <dbReference type="Proteomes" id="UP001529510"/>
    </source>
</evidence>
<dbReference type="Proteomes" id="UP001529510">
    <property type="component" value="Unassembled WGS sequence"/>
</dbReference>
<evidence type="ECO:0000256" key="2">
    <source>
        <dbReference type="PROSITE-ProRule" id="PRU00221"/>
    </source>
</evidence>
<dbReference type="InterPro" id="IPR001680">
    <property type="entry name" value="WD40_rpt"/>
</dbReference>